<keyword evidence="4 9" id="KW-0808">Transferase</keyword>
<evidence type="ECO:0000313" key="9">
    <source>
        <dbReference type="EMBL" id="MDR5875125.1"/>
    </source>
</evidence>
<comment type="similarity">
    <text evidence="1">Belongs to the N(4)/N(6)-methyltransferase family.</text>
</comment>
<evidence type="ECO:0000256" key="3">
    <source>
        <dbReference type="ARBA" id="ARBA00022603"/>
    </source>
</evidence>
<dbReference type="SUPFAM" id="SSF53335">
    <property type="entry name" value="S-adenosyl-L-methionine-dependent methyltransferases"/>
    <property type="match status" value="1"/>
</dbReference>
<gene>
    <name evidence="9" type="ORF">QC815_09345</name>
</gene>
<dbReference type="PRINTS" id="PR00506">
    <property type="entry name" value="D21N6MTFRASE"/>
</dbReference>
<sequence length="636" mass="72008">MQNLLKDLEALLQRDQSFISDGAILKNAVVEAALNMDTRLLELLMQSETIKEHFFTEVAGALVFDKVKFQDFVSNKAFLPDSYTAFKNRIGLTDGRGDYLNQSRDVVLAWPYKDCVLEGGMTKEDQGCNEVFWNTTLAPDDITRLFEPKVMTGWERWDAEAVVAGKPKSVGEVSEDDNLLIKGNNLLVLHSLKENYAGKIDCIYIDPPYNPPSKSNTFLYNNRFNHSSWLTFMKNRLEVARQLLKHDGSLIVAIDENEFFYLGVLLKEVFPNHEVHCISVVHNPRGVQGANFSYINEYALFVIPKAKKSIGGRVIDDEEVDWSNFRNWGTESERSDAKNCFYSVKVKDGEVIGFGEVLPDNEHPEQTVEGEDGVFEVFPIDTKGDERKWRYARQSADEIKNLLRAVWRKGHYEIELGKNFGMMRTVWQDRRYDANGYGSQLLREIVPGCDFTFPKSLWTVHDCIKAVVGEKKTAKVLDFFAGSGTTGHAVLELNKSDNGRRTFIMTEQLDYVETCTKQRIVEVIKRDRLNARFVYAEAMHSNAAFVDRIGAASDMTTLQAIHADIQATGYLRYDVDLSGFDTDDFAALPLADAKRVLMDCLDANHLYVDLGSLGDADFDISDEDARATRSFYGVGK</sequence>
<organism evidence="9 10">
    <name type="scientific">Vreelandella gomseomensis</name>
    <dbReference type="NCBI Taxonomy" id="370766"/>
    <lineage>
        <taxon>Bacteria</taxon>
        <taxon>Pseudomonadati</taxon>
        <taxon>Pseudomonadota</taxon>
        <taxon>Gammaproteobacteria</taxon>
        <taxon>Oceanospirillales</taxon>
        <taxon>Halomonadaceae</taxon>
        <taxon>Vreelandella</taxon>
    </lineage>
</organism>
<protein>
    <recommendedName>
        <fullName evidence="2">site-specific DNA-methyltransferase (adenine-specific)</fullName>
        <ecNumber evidence="2">2.1.1.72</ecNumber>
    </recommendedName>
</protein>
<keyword evidence="5" id="KW-0949">S-adenosyl-L-methionine</keyword>
<keyword evidence="3 9" id="KW-0489">Methyltransferase</keyword>
<evidence type="ECO:0000256" key="1">
    <source>
        <dbReference type="ARBA" id="ARBA00006594"/>
    </source>
</evidence>
<evidence type="ECO:0000256" key="4">
    <source>
        <dbReference type="ARBA" id="ARBA00022679"/>
    </source>
</evidence>
<dbReference type="PROSITE" id="PS00092">
    <property type="entry name" value="N6_MTASE"/>
    <property type="match status" value="1"/>
</dbReference>
<dbReference type="InterPro" id="IPR002295">
    <property type="entry name" value="N4/N6-MTase_EcoPI_Mod-like"/>
</dbReference>
<dbReference type="GO" id="GO:0008168">
    <property type="term" value="F:methyltransferase activity"/>
    <property type="evidence" value="ECO:0007669"/>
    <property type="project" value="UniProtKB-KW"/>
</dbReference>
<accession>A0ABU1GCA9</accession>
<dbReference type="Proteomes" id="UP001269267">
    <property type="component" value="Unassembled WGS sequence"/>
</dbReference>
<dbReference type="RefSeq" id="WP_309768185.1">
    <property type="nucleotide sequence ID" value="NZ_JARWAI010000006.1"/>
</dbReference>
<evidence type="ECO:0000259" key="8">
    <source>
        <dbReference type="Pfam" id="PF12564"/>
    </source>
</evidence>
<dbReference type="Pfam" id="PF01555">
    <property type="entry name" value="N6_N4_Mtase"/>
    <property type="match status" value="1"/>
</dbReference>
<dbReference type="EMBL" id="JARWAI010000006">
    <property type="protein sequence ID" value="MDR5875125.1"/>
    <property type="molecule type" value="Genomic_DNA"/>
</dbReference>
<comment type="catalytic activity">
    <reaction evidence="6">
        <text>a 2'-deoxyadenosine in DNA + S-adenosyl-L-methionine = an N(6)-methyl-2'-deoxyadenosine in DNA + S-adenosyl-L-homocysteine + H(+)</text>
        <dbReference type="Rhea" id="RHEA:15197"/>
        <dbReference type="Rhea" id="RHEA-COMP:12418"/>
        <dbReference type="Rhea" id="RHEA-COMP:12419"/>
        <dbReference type="ChEBI" id="CHEBI:15378"/>
        <dbReference type="ChEBI" id="CHEBI:57856"/>
        <dbReference type="ChEBI" id="CHEBI:59789"/>
        <dbReference type="ChEBI" id="CHEBI:90615"/>
        <dbReference type="ChEBI" id="CHEBI:90616"/>
        <dbReference type="EC" id="2.1.1.72"/>
    </reaction>
</comment>
<dbReference type="Pfam" id="PF12564">
    <property type="entry name" value="TypeIII_RM_meth"/>
    <property type="match status" value="1"/>
</dbReference>
<keyword evidence="10" id="KW-1185">Reference proteome</keyword>
<reference evidence="9 10" key="1">
    <citation type="submission" date="2023-04" db="EMBL/GenBank/DDBJ databases">
        <title>A long-awaited taxogenomic arrangement of the family Halomonadaceae.</title>
        <authorList>
            <person name="De La Haba R."/>
            <person name="Chuvochina M."/>
            <person name="Wittouck S."/>
            <person name="Arahal D.R."/>
            <person name="Sanchez-Porro C."/>
            <person name="Hugenholtz P."/>
            <person name="Ventosa A."/>
        </authorList>
    </citation>
    <scope>NUCLEOTIDE SEQUENCE [LARGE SCALE GENOMIC DNA]</scope>
    <source>
        <strain evidence="9 10">DSM 18042</strain>
    </source>
</reference>
<dbReference type="GO" id="GO:0032259">
    <property type="term" value="P:methylation"/>
    <property type="evidence" value="ECO:0007669"/>
    <property type="project" value="UniProtKB-KW"/>
</dbReference>
<evidence type="ECO:0000256" key="6">
    <source>
        <dbReference type="ARBA" id="ARBA00047942"/>
    </source>
</evidence>
<feature type="domain" description="DNA methylase N-4/N-6" evidence="7">
    <location>
        <begin position="200"/>
        <end position="508"/>
    </location>
</feature>
<name>A0ABU1GCA9_9GAMM</name>
<dbReference type="InterPro" id="IPR029063">
    <property type="entry name" value="SAM-dependent_MTases_sf"/>
</dbReference>
<evidence type="ECO:0000313" key="10">
    <source>
        <dbReference type="Proteomes" id="UP001269267"/>
    </source>
</evidence>
<dbReference type="InterPro" id="IPR002052">
    <property type="entry name" value="DNA_methylase_N6_adenine_CS"/>
</dbReference>
<dbReference type="InterPro" id="IPR002941">
    <property type="entry name" value="DNA_methylase_N4/N6"/>
</dbReference>
<evidence type="ECO:0000256" key="5">
    <source>
        <dbReference type="ARBA" id="ARBA00022691"/>
    </source>
</evidence>
<evidence type="ECO:0000259" key="7">
    <source>
        <dbReference type="Pfam" id="PF01555"/>
    </source>
</evidence>
<proteinExistence type="inferred from homology"/>
<dbReference type="Gene3D" id="3.40.50.150">
    <property type="entry name" value="Vaccinia Virus protein VP39"/>
    <property type="match status" value="1"/>
</dbReference>
<feature type="domain" description="Type III restriction/modification enzyme methylation subunit" evidence="8">
    <location>
        <begin position="37"/>
        <end position="92"/>
    </location>
</feature>
<dbReference type="InterPro" id="IPR022221">
    <property type="entry name" value="TypeIII_RM_meth"/>
</dbReference>
<dbReference type="EC" id="2.1.1.72" evidence="2"/>
<evidence type="ECO:0000256" key="2">
    <source>
        <dbReference type="ARBA" id="ARBA00011900"/>
    </source>
</evidence>
<comment type="caution">
    <text evidence="9">The sequence shown here is derived from an EMBL/GenBank/DDBJ whole genome shotgun (WGS) entry which is preliminary data.</text>
</comment>